<feature type="region of interest" description="Disordered" evidence="1">
    <location>
        <begin position="1"/>
        <end position="22"/>
    </location>
</feature>
<evidence type="ECO:0000256" key="1">
    <source>
        <dbReference type="SAM" id="MobiDB-lite"/>
    </source>
</evidence>
<dbReference type="AlphaFoldDB" id="A0A8H7SUT5"/>
<feature type="non-terminal residue" evidence="2">
    <location>
        <position position="1"/>
    </location>
</feature>
<protein>
    <submittedName>
        <fullName evidence="2">Uncharacterized protein</fullName>
    </submittedName>
</protein>
<evidence type="ECO:0000313" key="3">
    <source>
        <dbReference type="Proteomes" id="UP000613177"/>
    </source>
</evidence>
<keyword evidence="3" id="KW-1185">Reference proteome</keyword>
<dbReference type="EMBL" id="JAEPRE010000024">
    <property type="protein sequence ID" value="KAG2235954.1"/>
    <property type="molecule type" value="Genomic_DNA"/>
</dbReference>
<accession>A0A8H7SUT5</accession>
<gene>
    <name evidence="2" type="ORF">INT48_004284</name>
</gene>
<feature type="compositionally biased region" description="Basic and acidic residues" evidence="1">
    <location>
        <begin position="1"/>
        <end position="19"/>
    </location>
</feature>
<evidence type="ECO:0000313" key="2">
    <source>
        <dbReference type="EMBL" id="KAG2235954.1"/>
    </source>
</evidence>
<comment type="caution">
    <text evidence="2">The sequence shown here is derived from an EMBL/GenBank/DDBJ whole genome shotgun (WGS) entry which is preliminary data.</text>
</comment>
<name>A0A8H7SUT5_9FUNG</name>
<dbReference type="Proteomes" id="UP000613177">
    <property type="component" value="Unassembled WGS sequence"/>
</dbReference>
<organism evidence="2 3">
    <name type="scientific">Thamnidium elegans</name>
    <dbReference type="NCBI Taxonomy" id="101142"/>
    <lineage>
        <taxon>Eukaryota</taxon>
        <taxon>Fungi</taxon>
        <taxon>Fungi incertae sedis</taxon>
        <taxon>Mucoromycota</taxon>
        <taxon>Mucoromycotina</taxon>
        <taxon>Mucoromycetes</taxon>
        <taxon>Mucorales</taxon>
        <taxon>Mucorineae</taxon>
        <taxon>Mucoraceae</taxon>
        <taxon>Thamnidium</taxon>
    </lineage>
</organism>
<proteinExistence type="predicted"/>
<sequence length="105" mass="12185">KEKGKDKDKQERRKEEKGPKWRPSKFVDSTLVLLVVFGDGMKRKNAVRIKKRLSGGTNILYKEVICRQKQNLAAIVDIDEFRTSVTCNMCKGEVRNETFKAPKWN</sequence>
<reference evidence="2" key="1">
    <citation type="submission" date="2021-01" db="EMBL/GenBank/DDBJ databases">
        <title>Metabolic potential, ecology and presence of endohyphal bacteria is reflected in genomic diversity of Mucoromycotina.</title>
        <authorList>
            <person name="Muszewska A."/>
            <person name="Okrasinska A."/>
            <person name="Steczkiewicz K."/>
            <person name="Drgas O."/>
            <person name="Orlowska M."/>
            <person name="Perlinska-Lenart U."/>
            <person name="Aleksandrzak-Piekarczyk T."/>
            <person name="Szatraj K."/>
            <person name="Zielenkiewicz U."/>
            <person name="Pilsyk S."/>
            <person name="Malc E."/>
            <person name="Mieczkowski P."/>
            <person name="Kruszewska J.S."/>
            <person name="Biernat P."/>
            <person name="Pawlowska J."/>
        </authorList>
    </citation>
    <scope>NUCLEOTIDE SEQUENCE</scope>
    <source>
        <strain evidence="2">WA0000018081</strain>
    </source>
</reference>